<evidence type="ECO:0000256" key="5">
    <source>
        <dbReference type="ARBA" id="ARBA00023172"/>
    </source>
</evidence>
<dbReference type="Gene3D" id="3.30.420.10">
    <property type="entry name" value="Ribonuclease H-like superfamily/Ribonuclease H"/>
    <property type="match status" value="1"/>
</dbReference>
<comment type="caution">
    <text evidence="7">The sequence shown here is derived from an EMBL/GenBank/DDBJ whole genome shotgun (WGS) entry which is preliminary data.</text>
</comment>
<accession>A0A0F0GVB5</accession>
<dbReference type="PATRIC" id="fig|68170.10.peg.6075"/>
<dbReference type="PANTHER" id="PTHR10948:SF23">
    <property type="entry name" value="TRANSPOSASE INSI FOR INSERTION SEQUENCE ELEMENT IS30A-RELATED"/>
    <property type="match status" value="1"/>
</dbReference>
<dbReference type="NCBIfam" id="NF033563">
    <property type="entry name" value="transpos_IS30"/>
    <property type="match status" value="1"/>
</dbReference>
<keyword evidence="4" id="KW-0238">DNA-binding</keyword>
<dbReference type="Pfam" id="PF00665">
    <property type="entry name" value="rve"/>
    <property type="match status" value="1"/>
</dbReference>
<dbReference type="GO" id="GO:0004803">
    <property type="term" value="F:transposase activity"/>
    <property type="evidence" value="ECO:0007669"/>
    <property type="project" value="InterPro"/>
</dbReference>
<dbReference type="InterPro" id="IPR001598">
    <property type="entry name" value="Transposase_IS30_CS"/>
</dbReference>
<organism evidence="7 8">
    <name type="scientific">Lentzea aerocolonigenes</name>
    <name type="common">Lechevalieria aerocolonigenes</name>
    <name type="synonym">Saccharothrix aerocolonigenes</name>
    <dbReference type="NCBI Taxonomy" id="68170"/>
    <lineage>
        <taxon>Bacteria</taxon>
        <taxon>Bacillati</taxon>
        <taxon>Actinomycetota</taxon>
        <taxon>Actinomycetes</taxon>
        <taxon>Pseudonocardiales</taxon>
        <taxon>Pseudonocardiaceae</taxon>
        <taxon>Lentzea</taxon>
    </lineage>
</organism>
<evidence type="ECO:0000256" key="3">
    <source>
        <dbReference type="ARBA" id="ARBA00022578"/>
    </source>
</evidence>
<dbReference type="InterPro" id="IPR051917">
    <property type="entry name" value="Transposase-Integrase"/>
</dbReference>
<name>A0A0F0GVB5_LENAE</name>
<dbReference type="InterPro" id="IPR001584">
    <property type="entry name" value="Integrase_cat-core"/>
</dbReference>
<comment type="function">
    <text evidence="1">Required for the transposition of the insertion element.</text>
</comment>
<dbReference type="Pfam" id="PF13936">
    <property type="entry name" value="HTH_38"/>
    <property type="match status" value="1"/>
</dbReference>
<dbReference type="GO" id="GO:0006313">
    <property type="term" value="P:DNA transposition"/>
    <property type="evidence" value="ECO:0007669"/>
    <property type="project" value="InterPro"/>
</dbReference>
<sequence length="402" mass="45823">MVRPGLPRRVRLRFWDGIEQGMLVAQAARFAGVSFMAGSTWFAQAGGVISNAPQPVSDRYLSLQEREEIAVLRAEKLSMREIGRRLGRSASTVSRELERNSLPLRKDRPKMPRKYRATVAQAKAEQRAKRPKQVKLAGDDRLREVVQDGLTRRRSPRQISARLRLDFPDEPEMRVSHETIYQSLYVQGRGALRRELTACLRTGRALRRPRRQAQARRARAPQRIPDMVNISERPAEAEDRAVPGHWEGDMIIGKNQKSQIGTLVERTTRFCLLLHLPGRDAATVRDAMIEATASLPDKLRQSLTWDQGQEMARHKEITVATDLDIYFCDPHSPWQRGTNENTNGLLRQYFPKATDLSVHSREHLDFVAAELNDRPRETLRWKTPAEALHELLFPPAGVATTT</sequence>
<evidence type="ECO:0000256" key="4">
    <source>
        <dbReference type="ARBA" id="ARBA00023125"/>
    </source>
</evidence>
<dbReference type="InterPro" id="IPR053392">
    <property type="entry name" value="Transposase_IS30-like"/>
</dbReference>
<evidence type="ECO:0000256" key="2">
    <source>
        <dbReference type="ARBA" id="ARBA00006363"/>
    </source>
</evidence>
<dbReference type="GO" id="GO:0003677">
    <property type="term" value="F:DNA binding"/>
    <property type="evidence" value="ECO:0007669"/>
    <property type="project" value="UniProtKB-KW"/>
</dbReference>
<dbReference type="RefSeq" id="WP_045313953.1">
    <property type="nucleotide sequence ID" value="NZ_JYJG01000192.1"/>
</dbReference>
<evidence type="ECO:0000313" key="8">
    <source>
        <dbReference type="Proteomes" id="UP000033393"/>
    </source>
</evidence>
<keyword evidence="5" id="KW-0233">DNA recombination</keyword>
<dbReference type="InterPro" id="IPR036397">
    <property type="entry name" value="RNaseH_sf"/>
</dbReference>
<dbReference type="GO" id="GO:0015074">
    <property type="term" value="P:DNA integration"/>
    <property type="evidence" value="ECO:0007669"/>
    <property type="project" value="InterPro"/>
</dbReference>
<keyword evidence="3" id="KW-0815">Transposition</keyword>
<feature type="domain" description="Integrase catalytic" evidence="6">
    <location>
        <begin position="230"/>
        <end position="392"/>
    </location>
</feature>
<dbReference type="PROSITE" id="PS50994">
    <property type="entry name" value="INTEGRASE"/>
    <property type="match status" value="1"/>
</dbReference>
<evidence type="ECO:0000259" key="6">
    <source>
        <dbReference type="PROSITE" id="PS50994"/>
    </source>
</evidence>
<evidence type="ECO:0000256" key="1">
    <source>
        <dbReference type="ARBA" id="ARBA00002190"/>
    </source>
</evidence>
<dbReference type="AlphaFoldDB" id="A0A0F0GVB5"/>
<dbReference type="EMBL" id="JYJG01000192">
    <property type="protein sequence ID" value="KJK45942.1"/>
    <property type="molecule type" value="Genomic_DNA"/>
</dbReference>
<gene>
    <name evidence="7" type="ORF">UK23_24430</name>
</gene>
<evidence type="ECO:0000313" key="7">
    <source>
        <dbReference type="EMBL" id="KJK45942.1"/>
    </source>
</evidence>
<reference evidence="7 8" key="1">
    <citation type="submission" date="2015-02" db="EMBL/GenBank/DDBJ databases">
        <authorList>
            <person name="Ju K.-S."/>
            <person name="Doroghazi J.R."/>
            <person name="Metcalf W."/>
        </authorList>
    </citation>
    <scope>NUCLEOTIDE SEQUENCE [LARGE SCALE GENOMIC DNA]</scope>
    <source>
        <strain evidence="7 8">NRRL B-16140</strain>
    </source>
</reference>
<dbReference type="PANTHER" id="PTHR10948">
    <property type="entry name" value="TRANSPOSASE"/>
    <property type="match status" value="1"/>
</dbReference>
<dbReference type="GO" id="GO:0005829">
    <property type="term" value="C:cytosol"/>
    <property type="evidence" value="ECO:0007669"/>
    <property type="project" value="TreeGrafter"/>
</dbReference>
<proteinExistence type="inferred from homology"/>
<dbReference type="InterPro" id="IPR012337">
    <property type="entry name" value="RNaseH-like_sf"/>
</dbReference>
<keyword evidence="8" id="KW-1185">Reference proteome</keyword>
<dbReference type="PROSITE" id="PS01043">
    <property type="entry name" value="TRANSPOSASE_IS30"/>
    <property type="match status" value="1"/>
</dbReference>
<dbReference type="InterPro" id="IPR025246">
    <property type="entry name" value="IS30-like_HTH"/>
</dbReference>
<dbReference type="Gene3D" id="1.10.10.60">
    <property type="entry name" value="Homeodomain-like"/>
    <property type="match status" value="1"/>
</dbReference>
<comment type="similarity">
    <text evidence="2">Belongs to the transposase IS30 family.</text>
</comment>
<protein>
    <recommendedName>
        <fullName evidence="6">Integrase catalytic domain-containing protein</fullName>
    </recommendedName>
</protein>
<dbReference type="Proteomes" id="UP000033393">
    <property type="component" value="Unassembled WGS sequence"/>
</dbReference>
<dbReference type="SUPFAM" id="SSF53098">
    <property type="entry name" value="Ribonuclease H-like"/>
    <property type="match status" value="1"/>
</dbReference>